<proteinExistence type="predicted"/>
<keyword evidence="2" id="KW-1185">Reference proteome</keyword>
<name>A0ABD0M142_9CAEN</name>
<evidence type="ECO:0000313" key="2">
    <source>
        <dbReference type="Proteomes" id="UP001519460"/>
    </source>
</evidence>
<protein>
    <submittedName>
        <fullName evidence="1">Uncharacterized protein</fullName>
    </submittedName>
</protein>
<dbReference type="Proteomes" id="UP001519460">
    <property type="component" value="Unassembled WGS sequence"/>
</dbReference>
<sequence>MVKIIEVQVTPVQVNACASDTYKVREWHMTVCSVCHMSGCSPCHTTVELTSPGSVEQMARCVMTNDTASQNNCVSDALRVKGIMTVCSP</sequence>
<comment type="caution">
    <text evidence="1">The sequence shown here is derived from an EMBL/GenBank/DDBJ whole genome shotgun (WGS) entry which is preliminary data.</text>
</comment>
<reference evidence="1 2" key="1">
    <citation type="journal article" date="2023" name="Sci. Data">
        <title>Genome assembly of the Korean intertidal mud-creeper Batillaria attramentaria.</title>
        <authorList>
            <person name="Patra A.K."/>
            <person name="Ho P.T."/>
            <person name="Jun S."/>
            <person name="Lee S.J."/>
            <person name="Kim Y."/>
            <person name="Won Y.J."/>
        </authorList>
    </citation>
    <scope>NUCLEOTIDE SEQUENCE [LARGE SCALE GENOMIC DNA]</scope>
    <source>
        <strain evidence="1">Wonlab-2016</strain>
    </source>
</reference>
<feature type="non-terminal residue" evidence="1">
    <location>
        <position position="89"/>
    </location>
</feature>
<gene>
    <name evidence="1" type="ORF">BaRGS_00003599</name>
</gene>
<accession>A0ABD0M142</accession>
<evidence type="ECO:0000313" key="1">
    <source>
        <dbReference type="EMBL" id="KAK7505029.1"/>
    </source>
</evidence>
<dbReference type="AlphaFoldDB" id="A0ABD0M142"/>
<organism evidence="1 2">
    <name type="scientific">Batillaria attramentaria</name>
    <dbReference type="NCBI Taxonomy" id="370345"/>
    <lineage>
        <taxon>Eukaryota</taxon>
        <taxon>Metazoa</taxon>
        <taxon>Spiralia</taxon>
        <taxon>Lophotrochozoa</taxon>
        <taxon>Mollusca</taxon>
        <taxon>Gastropoda</taxon>
        <taxon>Caenogastropoda</taxon>
        <taxon>Sorbeoconcha</taxon>
        <taxon>Cerithioidea</taxon>
        <taxon>Batillariidae</taxon>
        <taxon>Batillaria</taxon>
    </lineage>
</organism>
<dbReference type="EMBL" id="JACVVK020000012">
    <property type="protein sequence ID" value="KAK7505029.1"/>
    <property type="molecule type" value="Genomic_DNA"/>
</dbReference>